<accession>A0A7C8NB45</accession>
<dbReference type="InterPro" id="IPR027417">
    <property type="entry name" value="P-loop_NTPase"/>
</dbReference>
<gene>
    <name evidence="3" type="ORF">TWF102_006739</name>
</gene>
<proteinExistence type="predicted"/>
<evidence type="ECO:0000259" key="2">
    <source>
        <dbReference type="Pfam" id="PF25000"/>
    </source>
</evidence>
<name>A0A7C8NB45_ORBOL</name>
<dbReference type="Pfam" id="PF25000">
    <property type="entry name" value="DUF7779"/>
    <property type="match status" value="1"/>
</dbReference>
<dbReference type="Gene3D" id="1.20.120.1020">
    <property type="entry name" value="Prion-inhibition and propagation, HeLo domain"/>
    <property type="match status" value="1"/>
</dbReference>
<dbReference type="SUPFAM" id="SSF48452">
    <property type="entry name" value="TPR-like"/>
    <property type="match status" value="1"/>
</dbReference>
<dbReference type="AlphaFoldDB" id="A0A7C8NB45"/>
<evidence type="ECO:0000313" key="4">
    <source>
        <dbReference type="Proteomes" id="UP000475325"/>
    </source>
</evidence>
<dbReference type="GO" id="GO:0043531">
    <property type="term" value="F:ADP binding"/>
    <property type="evidence" value="ECO:0007669"/>
    <property type="project" value="InterPro"/>
</dbReference>
<dbReference type="Pfam" id="PF00931">
    <property type="entry name" value="NB-ARC"/>
    <property type="match status" value="1"/>
</dbReference>
<evidence type="ECO:0000313" key="3">
    <source>
        <dbReference type="EMBL" id="KAF3096111.1"/>
    </source>
</evidence>
<sequence length="1179" mass="130927">MSTIDSTNSGFDESMGGFVIPSDIFSRDYYHGLPSKPPLLATTKAQPYISPIGFFDHPVSKTIHAISGKHLVVSMWDHGISDGIMGVLKQMDIEWTSLEVVHIPVATDPSLGPPIVWIGVQPGILSYWKAAITALKCQEVIDANSIADCFVEIRSSAVTRSSGGGGGGGGGVRFIDLFKVRDPLREGKDPFTATLSFPISAKETLDTVGSAGVFLDGGGEDNNIYLVTARHVALVESFEESQVEYTKADTNQPQKEIVRIGSNADLQQIVGDMASKIESLDERGLAVENAIANGTATPDDRASLTLTSSKVAKLEDLHKHIDTQWGTVESRVLGELVWAPPISFSIQPASFREIQLDIEILPIKGYDIFQSAKLAGTELQKHQVALKVIYVKLEEWVGQLQRLEEDLEIVLRASTIRYTTTLDVLALIAGEFIGVNQLNKKYQVASSSSDKLPRIEGAQLEVKRPERWRTRLSWLRRSRKKIEHQKTGAVTSDDNFIVPSRNIQLLKEASRSTSELSEYADAPAIGSIGTLLDLSSGINLDSCVTGLDLHIKLVEEKTSRYVRLRGLDPTSRPFNEFEPPFVPSHPLDTKFCGRDDEMNQIKSYLETGSQKDYYPRVIVNLHGMGGIGKSQLARQFIEANKKSYTAIIWIHAADTRTLNATALELLKALVAHYDTKYNSHTHTKEGIEGINGLLPSCHYGHVILTSTIRVPDAEIISIPHLDLNSSVKLLLGRKTNVAAEVRKAAEEVANKLGYLPVALSQAAAYVARTALSLVKYLARLNENLSRYLGMKSEGYPEGVFSCWMLSVHTIMESNPYAIELLRLCSFLSPHGVSEELLYRGVGAIDWAQNDTSQLDEALDELVTYSLITRKSDSSSTSEEKQSFWIHPFVQHWAKNSYCEENIIVLEDDKERLAELHSIGARAAIRLVGWGVVGQAIDRQPKERVYELANMAHLDLCINQYLLKESYCHRNSQNFDSDIHKHLPEDLGVEVDLLIARQRLLGVYMYLGVDSFDSSIDIEYIGRENDEIRQRLKVLQPDPDDFYLIQCEVIQAGYFPDRGELDRAAELYESLSGELRKAEEYLDKSVEIWQETSMEWHSAAIGTLGNLGELKIGLQDYAGACECFRRAVAGSEANYGLSNTLTLRLLGNLRKTYIELGQFGEAEQIAEKIAQGENTLDAFE</sequence>
<dbReference type="InterPro" id="IPR011990">
    <property type="entry name" value="TPR-like_helical_dom_sf"/>
</dbReference>
<dbReference type="PANTHER" id="PTHR35205">
    <property type="entry name" value="NB-ARC AND TPR DOMAIN PROTEIN"/>
    <property type="match status" value="1"/>
</dbReference>
<organism evidence="3 4">
    <name type="scientific">Orbilia oligospora</name>
    <name type="common">Nematode-trapping fungus</name>
    <name type="synonym">Arthrobotrys oligospora</name>
    <dbReference type="NCBI Taxonomy" id="2813651"/>
    <lineage>
        <taxon>Eukaryota</taxon>
        <taxon>Fungi</taxon>
        <taxon>Dikarya</taxon>
        <taxon>Ascomycota</taxon>
        <taxon>Pezizomycotina</taxon>
        <taxon>Orbiliomycetes</taxon>
        <taxon>Orbiliales</taxon>
        <taxon>Orbiliaceae</taxon>
        <taxon>Orbilia</taxon>
    </lineage>
</organism>
<dbReference type="Gene3D" id="3.40.50.300">
    <property type="entry name" value="P-loop containing nucleotide triphosphate hydrolases"/>
    <property type="match status" value="1"/>
</dbReference>
<dbReference type="InterPro" id="IPR002182">
    <property type="entry name" value="NB-ARC"/>
</dbReference>
<dbReference type="InterPro" id="IPR056681">
    <property type="entry name" value="DUF7779"/>
</dbReference>
<dbReference type="Pfam" id="PF13424">
    <property type="entry name" value="TPR_12"/>
    <property type="match status" value="1"/>
</dbReference>
<comment type="caution">
    <text evidence="3">The sequence shown here is derived from an EMBL/GenBank/DDBJ whole genome shotgun (WGS) entry which is preliminary data.</text>
</comment>
<dbReference type="Proteomes" id="UP000475325">
    <property type="component" value="Unassembled WGS sequence"/>
</dbReference>
<feature type="domain" description="NB-ARC" evidence="1">
    <location>
        <begin position="595"/>
        <end position="680"/>
    </location>
</feature>
<dbReference type="Gene3D" id="1.25.40.10">
    <property type="entry name" value="Tetratricopeptide repeat domain"/>
    <property type="match status" value="1"/>
</dbReference>
<evidence type="ECO:0000259" key="1">
    <source>
        <dbReference type="Pfam" id="PF00931"/>
    </source>
</evidence>
<reference evidence="3 4" key="1">
    <citation type="submission" date="2019-06" db="EMBL/GenBank/DDBJ databases">
        <authorList>
            <person name="Palmer J.M."/>
        </authorList>
    </citation>
    <scope>NUCLEOTIDE SEQUENCE [LARGE SCALE GENOMIC DNA]</scope>
    <source>
        <strain evidence="3 4">TWF102</strain>
    </source>
</reference>
<protein>
    <submittedName>
        <fullName evidence="3">Uncharacterized protein</fullName>
    </submittedName>
</protein>
<dbReference type="EMBL" id="WIQW01000038">
    <property type="protein sequence ID" value="KAF3096111.1"/>
    <property type="molecule type" value="Genomic_DNA"/>
</dbReference>
<dbReference type="InterPro" id="IPR038305">
    <property type="entry name" value="HeLo_sf"/>
</dbReference>
<dbReference type="SUPFAM" id="SSF52540">
    <property type="entry name" value="P-loop containing nucleoside triphosphate hydrolases"/>
    <property type="match status" value="1"/>
</dbReference>
<feature type="domain" description="DUF7779" evidence="2">
    <location>
        <begin position="814"/>
        <end position="896"/>
    </location>
</feature>
<dbReference type="PANTHER" id="PTHR35205:SF1">
    <property type="entry name" value="ZU5 DOMAIN-CONTAINING PROTEIN"/>
    <property type="match status" value="1"/>
</dbReference>